<keyword evidence="6" id="KW-1185">Reference proteome</keyword>
<reference evidence="5" key="1">
    <citation type="submission" date="2020-10" db="EMBL/GenBank/DDBJ databases">
        <authorList>
            <person name="Han B."/>
            <person name="Lu T."/>
            <person name="Zhao Q."/>
            <person name="Huang X."/>
            <person name="Zhao Y."/>
        </authorList>
    </citation>
    <scope>NUCLEOTIDE SEQUENCE</scope>
</reference>
<dbReference type="Proteomes" id="UP000604825">
    <property type="component" value="Unassembled WGS sequence"/>
</dbReference>
<gene>
    <name evidence="5" type="ORF">NCGR_LOCUS27825</name>
</gene>
<dbReference type="Pfam" id="PF02671">
    <property type="entry name" value="PAH"/>
    <property type="match status" value="1"/>
</dbReference>
<feature type="region of interest" description="Disordered" evidence="4">
    <location>
        <begin position="423"/>
        <end position="445"/>
    </location>
</feature>
<evidence type="ECO:0000313" key="5">
    <source>
        <dbReference type="EMBL" id="CAD6242301.1"/>
    </source>
</evidence>
<evidence type="ECO:0000313" key="6">
    <source>
        <dbReference type="Proteomes" id="UP000604825"/>
    </source>
</evidence>
<name>A0A811PLZ8_9POAL</name>
<proteinExistence type="predicted"/>
<keyword evidence="2 3" id="KW-0539">Nucleus</keyword>
<feature type="region of interest" description="Disordered" evidence="4">
    <location>
        <begin position="511"/>
        <end position="535"/>
    </location>
</feature>
<evidence type="ECO:0000256" key="2">
    <source>
        <dbReference type="ARBA" id="ARBA00023242"/>
    </source>
</evidence>
<dbReference type="AlphaFoldDB" id="A0A811PLZ8"/>
<evidence type="ECO:0000256" key="4">
    <source>
        <dbReference type="SAM" id="MobiDB-lite"/>
    </source>
</evidence>
<feature type="region of interest" description="Disordered" evidence="4">
    <location>
        <begin position="147"/>
        <end position="272"/>
    </location>
</feature>
<dbReference type="GO" id="GO:0005634">
    <property type="term" value="C:nucleus"/>
    <property type="evidence" value="ECO:0007669"/>
    <property type="project" value="UniProtKB-SubCell"/>
</dbReference>
<comment type="caution">
    <text evidence="5">The sequence shown here is derived from an EMBL/GenBank/DDBJ whole genome shotgun (WGS) entry which is preliminary data.</text>
</comment>
<dbReference type="OrthoDB" id="692617at2759"/>
<dbReference type="GO" id="GO:0006355">
    <property type="term" value="P:regulation of DNA-templated transcription"/>
    <property type="evidence" value="ECO:0007669"/>
    <property type="project" value="InterPro"/>
</dbReference>
<dbReference type="EMBL" id="CAJGYO010000007">
    <property type="protein sequence ID" value="CAD6242301.1"/>
    <property type="molecule type" value="Genomic_DNA"/>
</dbReference>
<sequence>MTQPRETFPPQGITDDLFDFLQEIHVHLAYDPGNRNALFDLFTDFGKPEITDDERVSARAVHLLRGHPHLVARFHGLVDPVRQGLDLVKRAEKALRPADYDRFVATLYSVNLERSLDAHEVYQEFKDIFGEKHDDLLRGLAAFLPAKYGPPPPSRASAKAEPEENRRRPERKHSSYAGADAPESSRPSRAKKPRVVDVGPTPEPICFADTGTAGSSMPSRARRSRMYEHEHEYEYDGSLPERKPASCAVSVADDNKSSRPSRAKKPRADDSMNRHALIGGAAGGSVHVGAAPAPAPDAIVREVKRLREAWEFETGYSLLDATLKRAVEVKDERERLNGARVSLDELFPSPEIRGYLAKMYHGKWNHMRQLLEHGGDHTAFALEAIVKRLTTKDAEAVDEARRRQDPTRAAQRLQELAQDRVRLERERVRETNEANEQRRQPPADTANFMNFMGLCATHSSDTILSSFVRRGMSTSTTVRWSLSQCLEDYRLAMRVGEGGRQTFSAPLEIKEARENPKLCMPRPPDRRNKDDQGNP</sequence>
<comment type="subcellular location">
    <subcellularLocation>
        <location evidence="1 3">Nucleus</location>
    </subcellularLocation>
</comment>
<dbReference type="InterPro" id="IPR036600">
    <property type="entry name" value="PAH_sf"/>
</dbReference>
<evidence type="ECO:0000256" key="1">
    <source>
        <dbReference type="ARBA" id="ARBA00004123"/>
    </source>
</evidence>
<feature type="compositionally biased region" description="Basic and acidic residues" evidence="4">
    <location>
        <begin position="523"/>
        <end position="535"/>
    </location>
</feature>
<dbReference type="SUPFAM" id="SSF47762">
    <property type="entry name" value="PAH2 domain"/>
    <property type="match status" value="1"/>
</dbReference>
<feature type="compositionally biased region" description="Basic and acidic residues" evidence="4">
    <location>
        <begin position="158"/>
        <end position="167"/>
    </location>
</feature>
<protein>
    <submittedName>
        <fullName evidence="5">Uncharacterized protein</fullName>
    </submittedName>
</protein>
<feature type="compositionally biased region" description="Basic and acidic residues" evidence="4">
    <location>
        <begin position="423"/>
        <end position="441"/>
    </location>
</feature>
<evidence type="ECO:0000256" key="3">
    <source>
        <dbReference type="PROSITE-ProRule" id="PRU00810"/>
    </source>
</evidence>
<dbReference type="Gene3D" id="1.20.1160.11">
    <property type="entry name" value="Paired amphipathic helix"/>
    <property type="match status" value="1"/>
</dbReference>
<organism evidence="5 6">
    <name type="scientific">Miscanthus lutarioriparius</name>
    <dbReference type="NCBI Taxonomy" id="422564"/>
    <lineage>
        <taxon>Eukaryota</taxon>
        <taxon>Viridiplantae</taxon>
        <taxon>Streptophyta</taxon>
        <taxon>Embryophyta</taxon>
        <taxon>Tracheophyta</taxon>
        <taxon>Spermatophyta</taxon>
        <taxon>Magnoliopsida</taxon>
        <taxon>Liliopsida</taxon>
        <taxon>Poales</taxon>
        <taxon>Poaceae</taxon>
        <taxon>PACMAD clade</taxon>
        <taxon>Panicoideae</taxon>
        <taxon>Andropogonodae</taxon>
        <taxon>Andropogoneae</taxon>
        <taxon>Saccharinae</taxon>
        <taxon>Miscanthus</taxon>
    </lineage>
</organism>
<feature type="compositionally biased region" description="Basic and acidic residues" evidence="4">
    <location>
        <begin position="225"/>
        <end position="244"/>
    </location>
</feature>
<dbReference type="PROSITE" id="PS51477">
    <property type="entry name" value="PAH"/>
    <property type="match status" value="1"/>
</dbReference>
<dbReference type="InterPro" id="IPR003822">
    <property type="entry name" value="PAH"/>
</dbReference>
<accession>A0A811PLZ8</accession>